<dbReference type="PANTHER" id="PTHR43130">
    <property type="entry name" value="ARAC-FAMILY TRANSCRIPTIONAL REGULATOR"/>
    <property type="match status" value="1"/>
</dbReference>
<dbReference type="Pfam" id="PF01965">
    <property type="entry name" value="DJ-1_PfpI"/>
    <property type="match status" value="1"/>
</dbReference>
<dbReference type="PANTHER" id="PTHR43130:SF2">
    <property type="entry name" value="DJ-1_PFPI DOMAIN-CONTAINING PROTEIN"/>
    <property type="match status" value="1"/>
</dbReference>
<dbReference type="RefSeq" id="WP_058519035.1">
    <property type="nucleotide sequence ID" value="NZ_CAAAIE010000001.1"/>
</dbReference>
<dbReference type="EMBL" id="LSOG01000049">
    <property type="protein sequence ID" value="OEH47417.1"/>
    <property type="molecule type" value="Genomic_DNA"/>
</dbReference>
<dbReference type="InterPro" id="IPR002818">
    <property type="entry name" value="DJ-1/PfpI"/>
</dbReference>
<sequence length="217" mass="23422">MHKPLHITFLFYEGMTVLDAIGPYEVLSRLPEVVVQRVGLNSGPVRTCSGLTLIAEHAITDISHTDVLLVPGAGNATALREFPEILAWVKATHEHTLWTTSVCTGSLILGAAGILSGINATTHWAVMNRLKNWGAIPTHKRFVEDGKIITAAGVSAGIDMALYLAAKLADINVAQSLQLGLEYDPEPPFNSGSPEKAPKALVLSLRERLLINKFEPE</sequence>
<organism evidence="2 3">
    <name type="scientific">Legionella parisiensis</name>
    <dbReference type="NCBI Taxonomy" id="45071"/>
    <lineage>
        <taxon>Bacteria</taxon>
        <taxon>Pseudomonadati</taxon>
        <taxon>Pseudomonadota</taxon>
        <taxon>Gammaproteobacteria</taxon>
        <taxon>Legionellales</taxon>
        <taxon>Legionellaceae</taxon>
        <taxon>Legionella</taxon>
    </lineage>
</organism>
<name>A0A1E5JSC1_9GAMM</name>
<dbReference type="InterPro" id="IPR029062">
    <property type="entry name" value="Class_I_gatase-like"/>
</dbReference>
<keyword evidence="3" id="KW-1185">Reference proteome</keyword>
<reference evidence="2 3" key="1">
    <citation type="submission" date="2016-02" db="EMBL/GenBank/DDBJ databases">
        <title>Secondary metabolites in Legionella.</title>
        <authorList>
            <person name="Tobias N.J."/>
            <person name="Bode H.B."/>
        </authorList>
    </citation>
    <scope>NUCLEOTIDE SEQUENCE [LARGE SCALE GENOMIC DNA]</scope>
    <source>
        <strain evidence="2 3">DSM 19216</strain>
    </source>
</reference>
<proteinExistence type="predicted"/>
<dbReference type="Gene3D" id="3.40.50.880">
    <property type="match status" value="1"/>
</dbReference>
<comment type="caution">
    <text evidence="2">The sequence shown here is derived from an EMBL/GenBank/DDBJ whole genome shotgun (WGS) entry which is preliminary data.</text>
</comment>
<dbReference type="Proteomes" id="UP000095229">
    <property type="component" value="Unassembled WGS sequence"/>
</dbReference>
<dbReference type="CDD" id="cd03139">
    <property type="entry name" value="GATase1_PfpI_2"/>
    <property type="match status" value="1"/>
</dbReference>
<dbReference type="GO" id="GO:0006355">
    <property type="term" value="P:regulation of DNA-templated transcription"/>
    <property type="evidence" value="ECO:0007669"/>
    <property type="project" value="TreeGrafter"/>
</dbReference>
<protein>
    <submittedName>
        <fullName evidence="2">Isonitrile hydratase</fullName>
    </submittedName>
</protein>
<dbReference type="PATRIC" id="fig|45071.6.peg.3736"/>
<dbReference type="AlphaFoldDB" id="A0A1E5JSC1"/>
<dbReference type="InterPro" id="IPR052158">
    <property type="entry name" value="INH-QAR"/>
</dbReference>
<feature type="domain" description="DJ-1/PfpI" evidence="1">
    <location>
        <begin position="7"/>
        <end position="165"/>
    </location>
</feature>
<evidence type="ECO:0000313" key="3">
    <source>
        <dbReference type="Proteomes" id="UP000095229"/>
    </source>
</evidence>
<dbReference type="OrthoDB" id="9803764at2"/>
<evidence type="ECO:0000313" key="2">
    <source>
        <dbReference type="EMBL" id="OEH47417.1"/>
    </source>
</evidence>
<dbReference type="STRING" id="45071.Lpar_3474"/>
<gene>
    <name evidence="2" type="primary">inhA</name>
    <name evidence="2" type="ORF">lpari_01585</name>
</gene>
<evidence type="ECO:0000259" key="1">
    <source>
        <dbReference type="Pfam" id="PF01965"/>
    </source>
</evidence>
<accession>A0A1E5JSC1</accession>
<dbReference type="SUPFAM" id="SSF52317">
    <property type="entry name" value="Class I glutamine amidotransferase-like"/>
    <property type="match status" value="1"/>
</dbReference>